<dbReference type="GO" id="GO:0043200">
    <property type="term" value="P:response to amino acid"/>
    <property type="evidence" value="ECO:0007669"/>
    <property type="project" value="TreeGrafter"/>
</dbReference>
<dbReference type="SUPFAM" id="SSF54909">
    <property type="entry name" value="Dimeric alpha+beta barrel"/>
    <property type="match status" value="1"/>
</dbReference>
<dbReference type="InterPro" id="IPR019887">
    <property type="entry name" value="Tscrpt_reg_AsnC/Lrp_C"/>
</dbReference>
<dbReference type="KEGG" id="stri:C7M71_026820"/>
<feature type="domain" description="HTH asnC-type" evidence="4">
    <location>
        <begin position="93"/>
        <end position="154"/>
    </location>
</feature>
<dbReference type="InterPro" id="IPR011008">
    <property type="entry name" value="Dimeric_a/b-barrel"/>
</dbReference>
<gene>
    <name evidence="5" type="ORF">C7M71_026820</name>
</gene>
<dbReference type="InterPro" id="IPR036388">
    <property type="entry name" value="WH-like_DNA-bd_sf"/>
</dbReference>
<dbReference type="InterPro" id="IPR011991">
    <property type="entry name" value="ArsR-like_HTH"/>
</dbReference>
<keyword evidence="3" id="KW-0804">Transcription</keyword>
<evidence type="ECO:0000256" key="2">
    <source>
        <dbReference type="ARBA" id="ARBA00023125"/>
    </source>
</evidence>
<name>A0A345T6T2_9ACTN</name>
<accession>A0A345T6T2</accession>
<dbReference type="Pfam" id="PF01037">
    <property type="entry name" value="AsnC_trans_reg"/>
    <property type="match status" value="1"/>
</dbReference>
<reference evidence="6" key="1">
    <citation type="submission" date="2018-07" db="EMBL/GenBank/DDBJ databases">
        <title>Streptacidiphilus bronchialis DSM 106435 chromosome.</title>
        <authorList>
            <person name="Batra D."/>
            <person name="Gulvik C.A."/>
        </authorList>
    </citation>
    <scope>NUCLEOTIDE SEQUENCE [LARGE SCALE GENOMIC DNA]</scope>
    <source>
        <strain evidence="6">DSM 106435</strain>
    </source>
</reference>
<dbReference type="GO" id="GO:0005829">
    <property type="term" value="C:cytosol"/>
    <property type="evidence" value="ECO:0007669"/>
    <property type="project" value="TreeGrafter"/>
</dbReference>
<keyword evidence="1" id="KW-0805">Transcription regulation</keyword>
<evidence type="ECO:0000256" key="1">
    <source>
        <dbReference type="ARBA" id="ARBA00023015"/>
    </source>
</evidence>
<dbReference type="Gene3D" id="1.10.10.10">
    <property type="entry name" value="Winged helix-like DNA-binding domain superfamily/Winged helix DNA-binding domain"/>
    <property type="match status" value="1"/>
</dbReference>
<organism evidence="5 6">
    <name type="scientific">Peterkaempfera bronchialis</name>
    <dbReference type="NCBI Taxonomy" id="2126346"/>
    <lineage>
        <taxon>Bacteria</taxon>
        <taxon>Bacillati</taxon>
        <taxon>Actinomycetota</taxon>
        <taxon>Actinomycetes</taxon>
        <taxon>Kitasatosporales</taxon>
        <taxon>Streptomycetaceae</taxon>
        <taxon>Peterkaempfera</taxon>
    </lineage>
</organism>
<keyword evidence="6" id="KW-1185">Reference proteome</keyword>
<evidence type="ECO:0000259" key="4">
    <source>
        <dbReference type="PROSITE" id="PS50956"/>
    </source>
</evidence>
<dbReference type="PANTHER" id="PTHR30154">
    <property type="entry name" value="LEUCINE-RESPONSIVE REGULATORY PROTEIN"/>
    <property type="match status" value="1"/>
</dbReference>
<evidence type="ECO:0000313" key="5">
    <source>
        <dbReference type="EMBL" id="AXI81687.1"/>
    </source>
</evidence>
<sequence>MDALAVQSAASCVDGGGVGAAAVRHGRVLPVRGVASTGAVRVRCGCGGATRVDDFCRARRRAARCSVSGLRLLLFFGGRGHHRAVPNELHRELAPVDRAILRVLRDNARTPNKAVAEAVGIAPSTCLTRIRSLCERGVIRGFHTDVDPRALGLGVQAMIAVRLHSHAPRHVDAFVRGAPDLPGVLAVFHVSGPDDYLLHVAAPDTVALRDFVLEHLTAHPAVQQARTSLIFGQVRGAAAAAGSGSAAGAAAAAE</sequence>
<dbReference type="SMART" id="SM00344">
    <property type="entry name" value="HTH_ASNC"/>
    <property type="match status" value="1"/>
</dbReference>
<dbReference type="PROSITE" id="PS50956">
    <property type="entry name" value="HTH_ASNC_2"/>
    <property type="match status" value="1"/>
</dbReference>
<proteinExistence type="predicted"/>
<dbReference type="OrthoDB" id="4411089at2"/>
<dbReference type="InterPro" id="IPR019888">
    <property type="entry name" value="Tscrpt_reg_AsnC-like"/>
</dbReference>
<dbReference type="PANTHER" id="PTHR30154:SF54">
    <property type="entry name" value="POSSIBLE TRANSCRIPTIONAL REGULATORY PROTEIN (PROBABLY LRP_ASNC-FAMILY)"/>
    <property type="match status" value="1"/>
</dbReference>
<dbReference type="InterPro" id="IPR036390">
    <property type="entry name" value="WH_DNA-bd_sf"/>
</dbReference>
<dbReference type="EMBL" id="CP031264">
    <property type="protein sequence ID" value="AXI81687.1"/>
    <property type="molecule type" value="Genomic_DNA"/>
</dbReference>
<dbReference type="CDD" id="cd00090">
    <property type="entry name" value="HTH_ARSR"/>
    <property type="match status" value="1"/>
</dbReference>
<dbReference type="Gene3D" id="3.30.70.920">
    <property type="match status" value="1"/>
</dbReference>
<dbReference type="Proteomes" id="UP000249340">
    <property type="component" value="Chromosome"/>
</dbReference>
<dbReference type="Pfam" id="PF13412">
    <property type="entry name" value="HTH_24"/>
    <property type="match status" value="1"/>
</dbReference>
<dbReference type="AlphaFoldDB" id="A0A345T6T2"/>
<dbReference type="SUPFAM" id="SSF46785">
    <property type="entry name" value="Winged helix' DNA-binding domain"/>
    <property type="match status" value="1"/>
</dbReference>
<dbReference type="PRINTS" id="PR00033">
    <property type="entry name" value="HTHASNC"/>
</dbReference>
<keyword evidence="2" id="KW-0238">DNA-binding</keyword>
<dbReference type="GO" id="GO:0043565">
    <property type="term" value="F:sequence-specific DNA binding"/>
    <property type="evidence" value="ECO:0007669"/>
    <property type="project" value="InterPro"/>
</dbReference>
<dbReference type="InterPro" id="IPR000485">
    <property type="entry name" value="AsnC-type_HTH_dom"/>
</dbReference>
<evidence type="ECO:0000256" key="3">
    <source>
        <dbReference type="ARBA" id="ARBA00023163"/>
    </source>
</evidence>
<evidence type="ECO:0000313" key="6">
    <source>
        <dbReference type="Proteomes" id="UP000249340"/>
    </source>
</evidence>
<protein>
    <submittedName>
        <fullName evidence="5">Lrp/AsnC family transcriptional regulator</fullName>
    </submittedName>
</protein>